<dbReference type="AlphaFoldDB" id="A0A1B6FVZ7"/>
<evidence type="ECO:0000259" key="1">
    <source>
        <dbReference type="Pfam" id="PF20146"/>
    </source>
</evidence>
<dbReference type="InterPro" id="IPR006621">
    <property type="entry name" value="Nose-resist-to-fluoxetine_N"/>
</dbReference>
<accession>A0A1B6FVZ7</accession>
<organism evidence="2">
    <name type="scientific">Cuerna arida</name>
    <dbReference type="NCBI Taxonomy" id="1464854"/>
    <lineage>
        <taxon>Eukaryota</taxon>
        <taxon>Metazoa</taxon>
        <taxon>Ecdysozoa</taxon>
        <taxon>Arthropoda</taxon>
        <taxon>Hexapoda</taxon>
        <taxon>Insecta</taxon>
        <taxon>Pterygota</taxon>
        <taxon>Neoptera</taxon>
        <taxon>Paraneoptera</taxon>
        <taxon>Hemiptera</taxon>
        <taxon>Auchenorrhyncha</taxon>
        <taxon>Membracoidea</taxon>
        <taxon>Cicadellidae</taxon>
        <taxon>Cicadellinae</taxon>
        <taxon>Proconiini</taxon>
        <taxon>Cuerna</taxon>
    </lineage>
</organism>
<protein>
    <recommendedName>
        <fullName evidence="1">Nose resistant-to-fluoxetine protein N-terminal domain-containing protein</fullName>
    </recommendedName>
</protein>
<reference evidence="2" key="1">
    <citation type="submission" date="2015-11" db="EMBL/GenBank/DDBJ databases">
        <title>De novo transcriptome assembly of four potential Pierce s Disease insect vectors from Arizona vineyards.</title>
        <authorList>
            <person name="Tassone E.E."/>
        </authorList>
    </citation>
    <scope>NUCLEOTIDE SEQUENCE</scope>
</reference>
<feature type="non-terminal residue" evidence="2">
    <location>
        <position position="103"/>
    </location>
</feature>
<feature type="non-terminal residue" evidence="2">
    <location>
        <position position="1"/>
    </location>
</feature>
<gene>
    <name evidence="2" type="ORF">g.2804</name>
</gene>
<evidence type="ECO:0000313" key="2">
    <source>
        <dbReference type="EMBL" id="JAS54376.1"/>
    </source>
</evidence>
<feature type="domain" description="Nose resistant-to-fluoxetine protein N-terminal" evidence="1">
    <location>
        <begin position="8"/>
        <end position="81"/>
    </location>
</feature>
<proteinExistence type="predicted"/>
<name>A0A1B6FVZ7_9HEMI</name>
<dbReference type="Pfam" id="PF20146">
    <property type="entry name" value="NRF"/>
    <property type="match status" value="1"/>
</dbReference>
<dbReference type="EMBL" id="GECZ01015393">
    <property type="protein sequence ID" value="JAS54376.1"/>
    <property type="molecule type" value="Transcribed_RNA"/>
</dbReference>
<sequence length="103" mass="11576">SVSAELDTGGKLQGQYCLVDVYFRHNFTLTLPPHFSLDYDPMAPAWNKLRDTGDLSQVRRDVIHWAVCVPASCSPADIQHALHQTATRLQTNTSLLLRIDVRT</sequence>